<evidence type="ECO:0000256" key="3">
    <source>
        <dbReference type="ARBA" id="ARBA00022525"/>
    </source>
</evidence>
<comment type="similarity">
    <text evidence="2 9">Belongs to the glycosyl hydrolase 28 family.</text>
</comment>
<feature type="chain" id="PRO_5040265974" evidence="10">
    <location>
        <begin position="19"/>
        <end position="448"/>
    </location>
</feature>
<dbReference type="InterPro" id="IPR012334">
    <property type="entry name" value="Pectin_lyas_fold"/>
</dbReference>
<comment type="subcellular location">
    <subcellularLocation>
        <location evidence="1">Secreted</location>
    </subcellularLocation>
</comment>
<organism evidence="11 12">
    <name type="scientific">Emericellopsis atlantica</name>
    <dbReference type="NCBI Taxonomy" id="2614577"/>
    <lineage>
        <taxon>Eukaryota</taxon>
        <taxon>Fungi</taxon>
        <taxon>Dikarya</taxon>
        <taxon>Ascomycota</taxon>
        <taxon>Pezizomycotina</taxon>
        <taxon>Sordariomycetes</taxon>
        <taxon>Hypocreomycetidae</taxon>
        <taxon>Hypocreales</taxon>
        <taxon>Bionectriaceae</taxon>
        <taxon>Emericellopsis</taxon>
    </lineage>
</organism>
<sequence>MLSLFFVLPLAAASIVNSQLSLLPHHPHPPEDIPPLSHWEDLAASQNRTLCHILPGQDGDDDDAKTIASALNHDCRTNALVVLPGAQYTMASNITTTSMDNVHIELYGRLLWTTDIDYWLSVSMPVGFQNQSTVWYFGGRHVRLDGHGTGELNGNGQVWYDWAKGRGNLPHRPMMINWRHLHASVITNLRFVQAQMWTMATTWSHDLLFDTIYVNNTSNSSHSTLNTDGIDTIYSDNITLRRWDVTCGDDNVALKGNSSNVFLYDSVFHGGQVIAIGSLGQYNDAWEYVHTFHARNVTMRDTRYAVYLKTWAGHQNGYPPNGGGGGRGHGQDIVLEDVVLHGARTAPFWIWQCENYEGDMGKDCDSSEFSFSDLRFSNVSGTTADGVTLAASLRCAAGGGGCTNIIVEDFSVVTANTKKPLTEWYCANVHNPSGFECEPFPEDKGDDE</sequence>
<protein>
    <submittedName>
        <fullName evidence="11">Exo-rhamnogalacturonase B</fullName>
    </submittedName>
</protein>
<keyword evidence="5 9" id="KW-0378">Hydrolase</keyword>
<dbReference type="GO" id="GO:0005975">
    <property type="term" value="P:carbohydrate metabolic process"/>
    <property type="evidence" value="ECO:0007669"/>
    <property type="project" value="InterPro"/>
</dbReference>
<keyword evidence="7 9" id="KW-0326">Glycosidase</keyword>
<evidence type="ECO:0000256" key="2">
    <source>
        <dbReference type="ARBA" id="ARBA00008834"/>
    </source>
</evidence>
<keyword evidence="12" id="KW-1185">Reference proteome</keyword>
<keyword evidence="8" id="KW-0961">Cell wall biogenesis/degradation</keyword>
<dbReference type="Pfam" id="PF00295">
    <property type="entry name" value="Glyco_hydro_28"/>
    <property type="match status" value="1"/>
</dbReference>
<feature type="signal peptide" evidence="10">
    <location>
        <begin position="1"/>
        <end position="18"/>
    </location>
</feature>
<evidence type="ECO:0000256" key="8">
    <source>
        <dbReference type="ARBA" id="ARBA00023316"/>
    </source>
</evidence>
<dbReference type="Gene3D" id="2.160.20.10">
    <property type="entry name" value="Single-stranded right-handed beta-helix, Pectin lyase-like"/>
    <property type="match status" value="1"/>
</dbReference>
<evidence type="ECO:0000256" key="1">
    <source>
        <dbReference type="ARBA" id="ARBA00004613"/>
    </source>
</evidence>
<keyword evidence="3" id="KW-0964">Secreted</keyword>
<dbReference type="GO" id="GO:0071555">
    <property type="term" value="P:cell wall organization"/>
    <property type="evidence" value="ECO:0007669"/>
    <property type="project" value="UniProtKB-KW"/>
</dbReference>
<gene>
    <name evidence="11" type="ORF">F5Z01DRAFT_627673</name>
</gene>
<dbReference type="PANTHER" id="PTHR31736:SF8">
    <property type="entry name" value="PUTATIVE (AFU_ORTHOLOGUE AFUA_7G06410)-RELATED"/>
    <property type="match status" value="1"/>
</dbReference>
<dbReference type="OrthoDB" id="187139at2759"/>
<dbReference type="GeneID" id="70292456"/>
<dbReference type="Proteomes" id="UP000887229">
    <property type="component" value="Unassembled WGS sequence"/>
</dbReference>
<evidence type="ECO:0000256" key="9">
    <source>
        <dbReference type="RuleBase" id="RU361169"/>
    </source>
</evidence>
<dbReference type="EMBL" id="MU251268">
    <property type="protein sequence ID" value="KAG9251489.1"/>
    <property type="molecule type" value="Genomic_DNA"/>
</dbReference>
<dbReference type="RefSeq" id="XP_046115413.1">
    <property type="nucleotide sequence ID" value="XM_046261553.1"/>
</dbReference>
<dbReference type="PANTHER" id="PTHR31736">
    <property type="match status" value="1"/>
</dbReference>
<dbReference type="InterPro" id="IPR011050">
    <property type="entry name" value="Pectin_lyase_fold/virulence"/>
</dbReference>
<evidence type="ECO:0000256" key="10">
    <source>
        <dbReference type="SAM" id="SignalP"/>
    </source>
</evidence>
<evidence type="ECO:0000256" key="6">
    <source>
        <dbReference type="ARBA" id="ARBA00023180"/>
    </source>
</evidence>
<keyword evidence="4 10" id="KW-0732">Signal</keyword>
<evidence type="ECO:0000313" key="12">
    <source>
        <dbReference type="Proteomes" id="UP000887229"/>
    </source>
</evidence>
<reference evidence="11" key="1">
    <citation type="journal article" date="2021" name="IMA Fungus">
        <title>Genomic characterization of three marine fungi, including Emericellopsis atlantica sp. nov. with signatures of a generalist lifestyle and marine biomass degradation.</title>
        <authorList>
            <person name="Hagestad O.C."/>
            <person name="Hou L."/>
            <person name="Andersen J.H."/>
            <person name="Hansen E.H."/>
            <person name="Altermark B."/>
            <person name="Li C."/>
            <person name="Kuhnert E."/>
            <person name="Cox R.J."/>
            <person name="Crous P.W."/>
            <person name="Spatafora J.W."/>
            <person name="Lail K."/>
            <person name="Amirebrahimi M."/>
            <person name="Lipzen A."/>
            <person name="Pangilinan J."/>
            <person name="Andreopoulos W."/>
            <person name="Hayes R.D."/>
            <person name="Ng V."/>
            <person name="Grigoriev I.V."/>
            <person name="Jackson S.A."/>
            <person name="Sutton T.D.S."/>
            <person name="Dobson A.D.W."/>
            <person name="Rama T."/>
        </authorList>
    </citation>
    <scope>NUCLEOTIDE SEQUENCE</scope>
    <source>
        <strain evidence="11">TS7</strain>
    </source>
</reference>
<comment type="caution">
    <text evidence="11">The sequence shown here is derived from an EMBL/GenBank/DDBJ whole genome shotgun (WGS) entry which is preliminary data.</text>
</comment>
<dbReference type="AlphaFoldDB" id="A0A9P8CLC9"/>
<dbReference type="GO" id="GO:0004650">
    <property type="term" value="F:polygalacturonase activity"/>
    <property type="evidence" value="ECO:0007669"/>
    <property type="project" value="InterPro"/>
</dbReference>
<name>A0A9P8CLC9_9HYPO</name>
<evidence type="ECO:0000256" key="5">
    <source>
        <dbReference type="ARBA" id="ARBA00022801"/>
    </source>
</evidence>
<proteinExistence type="inferred from homology"/>
<dbReference type="SUPFAM" id="SSF51126">
    <property type="entry name" value="Pectin lyase-like"/>
    <property type="match status" value="1"/>
</dbReference>
<evidence type="ECO:0000256" key="4">
    <source>
        <dbReference type="ARBA" id="ARBA00022729"/>
    </source>
</evidence>
<evidence type="ECO:0000256" key="7">
    <source>
        <dbReference type="ARBA" id="ARBA00023295"/>
    </source>
</evidence>
<accession>A0A9P8CLC9</accession>
<evidence type="ECO:0000313" key="11">
    <source>
        <dbReference type="EMBL" id="KAG9251489.1"/>
    </source>
</evidence>
<keyword evidence="6" id="KW-0325">Glycoprotein</keyword>
<dbReference type="InterPro" id="IPR000743">
    <property type="entry name" value="Glyco_hydro_28"/>
</dbReference>
<dbReference type="GO" id="GO:0005576">
    <property type="term" value="C:extracellular region"/>
    <property type="evidence" value="ECO:0007669"/>
    <property type="project" value="UniProtKB-SubCell"/>
</dbReference>